<evidence type="ECO:0000313" key="3">
    <source>
        <dbReference type="EMBL" id="MQM07370.1"/>
    </source>
</evidence>
<protein>
    <submittedName>
        <fullName evidence="3">Uncharacterized protein</fullName>
    </submittedName>
</protein>
<sequence length="259" mass="29077">LLLLPRCPLRLFLPLLLSIPFPPSPHLPSTRQCIAASSETPPPPQQQQDASSRARGSPLPPCSSTPSDQLRVMIRLRKARREGCPRDEDWEPPPAPPTDLSSARGGEGEATGRTQRSSYRLAGEEEEKTWKRKRRVELWGQNRPKTPLLLSGDLVVVVEPPEGDRSSEARQESCHCVEEMVDQSKPMAPAPMPSMSEPICWVRMELGKMKQTHEMEVRRKKSGGRKKKGKKKAVVMCFSTRIGLPLFRTFILGFDPTRI</sequence>
<proteinExistence type="predicted"/>
<dbReference type="AlphaFoldDB" id="A0A843WXU5"/>
<accession>A0A843WXU5</accession>
<name>A0A843WXU5_COLES</name>
<feature type="compositionally biased region" description="Polar residues" evidence="1">
    <location>
        <begin position="29"/>
        <end position="39"/>
    </location>
</feature>
<dbReference type="Proteomes" id="UP000652761">
    <property type="component" value="Unassembled WGS sequence"/>
</dbReference>
<evidence type="ECO:0000256" key="2">
    <source>
        <dbReference type="SAM" id="SignalP"/>
    </source>
</evidence>
<feature type="chain" id="PRO_5032734654" evidence="2">
    <location>
        <begin position="19"/>
        <end position="259"/>
    </location>
</feature>
<gene>
    <name evidence="3" type="ORF">Taro_040209</name>
</gene>
<organism evidence="3 4">
    <name type="scientific">Colocasia esculenta</name>
    <name type="common">Wild taro</name>
    <name type="synonym">Arum esculentum</name>
    <dbReference type="NCBI Taxonomy" id="4460"/>
    <lineage>
        <taxon>Eukaryota</taxon>
        <taxon>Viridiplantae</taxon>
        <taxon>Streptophyta</taxon>
        <taxon>Embryophyta</taxon>
        <taxon>Tracheophyta</taxon>
        <taxon>Spermatophyta</taxon>
        <taxon>Magnoliopsida</taxon>
        <taxon>Liliopsida</taxon>
        <taxon>Araceae</taxon>
        <taxon>Aroideae</taxon>
        <taxon>Colocasieae</taxon>
        <taxon>Colocasia</taxon>
    </lineage>
</organism>
<comment type="caution">
    <text evidence="3">The sequence shown here is derived from an EMBL/GenBank/DDBJ whole genome shotgun (WGS) entry which is preliminary data.</text>
</comment>
<feature type="non-terminal residue" evidence="3">
    <location>
        <position position="259"/>
    </location>
</feature>
<feature type="region of interest" description="Disordered" evidence="1">
    <location>
        <begin position="27"/>
        <end position="125"/>
    </location>
</feature>
<evidence type="ECO:0000313" key="4">
    <source>
        <dbReference type="Proteomes" id="UP000652761"/>
    </source>
</evidence>
<feature type="signal peptide" evidence="2">
    <location>
        <begin position="1"/>
        <end position="18"/>
    </location>
</feature>
<dbReference type="EMBL" id="NMUH01003857">
    <property type="protein sequence ID" value="MQM07370.1"/>
    <property type="molecule type" value="Genomic_DNA"/>
</dbReference>
<keyword evidence="2" id="KW-0732">Signal</keyword>
<keyword evidence="4" id="KW-1185">Reference proteome</keyword>
<evidence type="ECO:0000256" key="1">
    <source>
        <dbReference type="SAM" id="MobiDB-lite"/>
    </source>
</evidence>
<reference evidence="3" key="1">
    <citation type="submission" date="2017-07" db="EMBL/GenBank/DDBJ databases">
        <title>Taro Niue Genome Assembly and Annotation.</title>
        <authorList>
            <person name="Atibalentja N."/>
            <person name="Keating K."/>
            <person name="Fields C.J."/>
        </authorList>
    </citation>
    <scope>NUCLEOTIDE SEQUENCE</scope>
    <source>
        <strain evidence="3">Niue_2</strain>
        <tissue evidence="3">Leaf</tissue>
    </source>
</reference>